<dbReference type="AlphaFoldDB" id="A0A9P0LJD3"/>
<evidence type="ECO:0000256" key="3">
    <source>
        <dbReference type="ARBA" id="ARBA00005525"/>
    </source>
</evidence>
<keyword evidence="16" id="KW-1185">Reference proteome</keyword>
<evidence type="ECO:0000256" key="2">
    <source>
        <dbReference type="ARBA" id="ARBA00005205"/>
    </source>
</evidence>
<comment type="catalytic activity">
    <reaction evidence="11">
        <text>L-proline + NAD(+) = (S)-1-pyrroline-5-carboxylate + NADH + 2 H(+)</text>
        <dbReference type="Rhea" id="RHEA:14105"/>
        <dbReference type="ChEBI" id="CHEBI:15378"/>
        <dbReference type="ChEBI" id="CHEBI:17388"/>
        <dbReference type="ChEBI" id="CHEBI:57540"/>
        <dbReference type="ChEBI" id="CHEBI:57945"/>
        <dbReference type="ChEBI" id="CHEBI:60039"/>
        <dbReference type="EC" id="1.5.1.2"/>
    </reaction>
</comment>
<evidence type="ECO:0000259" key="13">
    <source>
        <dbReference type="Pfam" id="PF03807"/>
    </source>
</evidence>
<dbReference type="InterPro" id="IPR036291">
    <property type="entry name" value="NAD(P)-bd_dom_sf"/>
</dbReference>
<feature type="domain" description="Pyrroline-5-carboxylate reductase dimerisation" evidence="14">
    <location>
        <begin position="228"/>
        <end position="332"/>
    </location>
</feature>
<dbReference type="PANTHER" id="PTHR11645">
    <property type="entry name" value="PYRROLINE-5-CARBOXYLATE REDUCTASE"/>
    <property type="match status" value="1"/>
</dbReference>
<evidence type="ECO:0000313" key="15">
    <source>
        <dbReference type="EMBL" id="CAH1994113.1"/>
    </source>
</evidence>
<comment type="subcellular location">
    <subcellularLocation>
        <location evidence="1">Cytoplasm</location>
    </subcellularLocation>
</comment>
<evidence type="ECO:0000259" key="14">
    <source>
        <dbReference type="Pfam" id="PF14748"/>
    </source>
</evidence>
<dbReference type="GO" id="GO:0005737">
    <property type="term" value="C:cytoplasm"/>
    <property type="evidence" value="ECO:0007669"/>
    <property type="project" value="UniProtKB-SubCell"/>
</dbReference>
<proteinExistence type="inferred from homology"/>
<sequence length="338" mass="36035">MRNTTINLQSDLKSVVCAFRDKYFDSDCFKMYPLVSNADLIRSTLIREMSGESTNDHVGNIALHRKIGFIGGGNMAKAICEGIVSKGLVEYSQIHVSGPNMTNLVSWRDEGAHVYTQNGAIVDECDVIFISVKPHKLAGAIANMYGTLKIPNPRSKLFVSIVAGVTINQLENVLGRIYARIIRVMPNTPMMVGEGCTVFTPGSKATVHDIKTVETMLSTGGICKQVPESLINAVGALSGSGTAFVYLMIEALVDGGANMGIPRAMALEFATKTVLGSAKMVKQIGKHPAQLKDEVCPSGGTTIAGVHALEKGGVRAALMDAVEVATKKADELGVKKHV</sequence>
<keyword evidence="10" id="KW-0560">Oxidoreductase</keyword>
<dbReference type="Gene3D" id="3.40.50.720">
    <property type="entry name" value="NAD(P)-binding Rossmann-like Domain"/>
    <property type="match status" value="1"/>
</dbReference>
<evidence type="ECO:0000256" key="9">
    <source>
        <dbReference type="ARBA" id="ARBA00022857"/>
    </source>
</evidence>
<reference evidence="15" key="1">
    <citation type="submission" date="2022-03" db="EMBL/GenBank/DDBJ databases">
        <authorList>
            <person name="Sayadi A."/>
        </authorList>
    </citation>
    <scope>NUCLEOTIDE SEQUENCE</scope>
</reference>
<organism evidence="15 16">
    <name type="scientific">Acanthoscelides obtectus</name>
    <name type="common">Bean weevil</name>
    <name type="synonym">Bruchus obtectus</name>
    <dbReference type="NCBI Taxonomy" id="200917"/>
    <lineage>
        <taxon>Eukaryota</taxon>
        <taxon>Metazoa</taxon>
        <taxon>Ecdysozoa</taxon>
        <taxon>Arthropoda</taxon>
        <taxon>Hexapoda</taxon>
        <taxon>Insecta</taxon>
        <taxon>Pterygota</taxon>
        <taxon>Neoptera</taxon>
        <taxon>Endopterygota</taxon>
        <taxon>Coleoptera</taxon>
        <taxon>Polyphaga</taxon>
        <taxon>Cucujiformia</taxon>
        <taxon>Chrysomeloidea</taxon>
        <taxon>Chrysomelidae</taxon>
        <taxon>Bruchinae</taxon>
        <taxon>Bruchini</taxon>
        <taxon>Acanthoscelides</taxon>
    </lineage>
</organism>
<dbReference type="EMBL" id="CAKOFQ010007190">
    <property type="protein sequence ID" value="CAH1994113.1"/>
    <property type="molecule type" value="Genomic_DNA"/>
</dbReference>
<dbReference type="GO" id="GO:0004735">
    <property type="term" value="F:pyrroline-5-carboxylate reductase activity"/>
    <property type="evidence" value="ECO:0007669"/>
    <property type="project" value="UniProtKB-EC"/>
</dbReference>
<evidence type="ECO:0000256" key="8">
    <source>
        <dbReference type="ARBA" id="ARBA00022650"/>
    </source>
</evidence>
<dbReference type="HAMAP" id="MF_01925">
    <property type="entry name" value="P5C_reductase"/>
    <property type="match status" value="1"/>
</dbReference>
<evidence type="ECO:0000256" key="7">
    <source>
        <dbReference type="ARBA" id="ARBA00022605"/>
    </source>
</evidence>
<evidence type="ECO:0000256" key="11">
    <source>
        <dbReference type="ARBA" id="ARBA00050547"/>
    </source>
</evidence>
<dbReference type="Pfam" id="PF03807">
    <property type="entry name" value="F420_oxidored"/>
    <property type="match status" value="1"/>
</dbReference>
<gene>
    <name evidence="15" type="ORF">ACAOBT_LOCUS21916</name>
</gene>
<dbReference type="NCBIfam" id="TIGR00112">
    <property type="entry name" value="proC"/>
    <property type="match status" value="1"/>
</dbReference>
<evidence type="ECO:0000256" key="6">
    <source>
        <dbReference type="ARBA" id="ARBA00022490"/>
    </source>
</evidence>
<dbReference type="GO" id="GO:0055129">
    <property type="term" value="P:L-proline biosynthetic process"/>
    <property type="evidence" value="ECO:0007669"/>
    <property type="project" value="TreeGrafter"/>
</dbReference>
<dbReference type="PANTHER" id="PTHR11645:SF69">
    <property type="entry name" value="PYRROLINE-5-CARBOXYLATE REDUCTASE"/>
    <property type="match status" value="1"/>
</dbReference>
<dbReference type="SUPFAM" id="SSF51735">
    <property type="entry name" value="NAD(P)-binding Rossmann-fold domains"/>
    <property type="match status" value="1"/>
</dbReference>
<dbReference type="OrthoDB" id="10263291at2759"/>
<comment type="caution">
    <text evidence="15">The sequence shown here is derived from an EMBL/GenBank/DDBJ whole genome shotgun (WGS) entry which is preliminary data.</text>
</comment>
<dbReference type="InterPro" id="IPR008927">
    <property type="entry name" value="6-PGluconate_DH-like_C_sf"/>
</dbReference>
<protein>
    <recommendedName>
        <fullName evidence="5">Pyrroline-5-carboxylate reductase</fullName>
        <ecNumber evidence="4">1.5.1.2</ecNumber>
    </recommendedName>
</protein>
<keyword evidence="6" id="KW-0963">Cytoplasm</keyword>
<keyword evidence="9" id="KW-0521">NADP</keyword>
<accession>A0A9P0LJD3</accession>
<name>A0A9P0LJD3_ACAOB</name>
<dbReference type="Pfam" id="PF14748">
    <property type="entry name" value="P5CR_dimer"/>
    <property type="match status" value="1"/>
</dbReference>
<comment type="pathway">
    <text evidence="2">Amino-acid biosynthesis; L-proline biosynthesis; L-proline from L-glutamate 5-semialdehyde: step 1/1.</text>
</comment>
<dbReference type="FunFam" id="3.40.50.720:FF:000190">
    <property type="entry name" value="Pyrroline-5-carboxylate reductase"/>
    <property type="match status" value="1"/>
</dbReference>
<dbReference type="Proteomes" id="UP001152888">
    <property type="component" value="Unassembled WGS sequence"/>
</dbReference>
<comment type="catalytic activity">
    <reaction evidence="12">
        <text>L-proline + NADP(+) = (S)-1-pyrroline-5-carboxylate + NADPH + 2 H(+)</text>
        <dbReference type="Rhea" id="RHEA:14109"/>
        <dbReference type="ChEBI" id="CHEBI:15378"/>
        <dbReference type="ChEBI" id="CHEBI:17388"/>
        <dbReference type="ChEBI" id="CHEBI:57783"/>
        <dbReference type="ChEBI" id="CHEBI:58349"/>
        <dbReference type="ChEBI" id="CHEBI:60039"/>
        <dbReference type="EC" id="1.5.1.2"/>
    </reaction>
</comment>
<dbReference type="Gene3D" id="1.10.3730.10">
    <property type="entry name" value="ProC C-terminal domain-like"/>
    <property type="match status" value="1"/>
</dbReference>
<keyword evidence="7" id="KW-0028">Amino-acid biosynthesis</keyword>
<evidence type="ECO:0000256" key="10">
    <source>
        <dbReference type="ARBA" id="ARBA00023002"/>
    </source>
</evidence>
<dbReference type="InterPro" id="IPR028939">
    <property type="entry name" value="P5C_Rdtase_cat_N"/>
</dbReference>
<feature type="domain" description="Pyrroline-5-carboxylate reductase catalytic N-terminal" evidence="13">
    <location>
        <begin position="66"/>
        <end position="164"/>
    </location>
</feature>
<evidence type="ECO:0000256" key="5">
    <source>
        <dbReference type="ARBA" id="ARBA00021413"/>
    </source>
</evidence>
<comment type="similarity">
    <text evidence="3">Belongs to the pyrroline-5-carboxylate reductase family.</text>
</comment>
<dbReference type="InterPro" id="IPR000304">
    <property type="entry name" value="Pyrroline-COOH_reductase"/>
</dbReference>
<dbReference type="EC" id="1.5.1.2" evidence="4"/>
<evidence type="ECO:0000256" key="12">
    <source>
        <dbReference type="ARBA" id="ARBA00052690"/>
    </source>
</evidence>
<evidence type="ECO:0000256" key="4">
    <source>
        <dbReference type="ARBA" id="ARBA00012855"/>
    </source>
</evidence>
<dbReference type="SUPFAM" id="SSF48179">
    <property type="entry name" value="6-phosphogluconate dehydrogenase C-terminal domain-like"/>
    <property type="match status" value="1"/>
</dbReference>
<dbReference type="InterPro" id="IPR029036">
    <property type="entry name" value="P5CR_dimer"/>
</dbReference>
<evidence type="ECO:0000256" key="1">
    <source>
        <dbReference type="ARBA" id="ARBA00004496"/>
    </source>
</evidence>
<evidence type="ECO:0000313" key="16">
    <source>
        <dbReference type="Proteomes" id="UP001152888"/>
    </source>
</evidence>
<dbReference type="FunFam" id="1.10.3730.10:FF:000001">
    <property type="entry name" value="Pyrroline-5-carboxylate reductase"/>
    <property type="match status" value="1"/>
</dbReference>
<keyword evidence="8" id="KW-0641">Proline biosynthesis</keyword>